<dbReference type="GO" id="GO:0016787">
    <property type="term" value="F:hydrolase activity"/>
    <property type="evidence" value="ECO:0007669"/>
    <property type="project" value="UniProtKB-KW"/>
</dbReference>
<keyword evidence="1" id="KW-0378">Hydrolase</keyword>
<sequence>MSFVAPATLADTRTAIQTLHVPAPGLSSAPLRVRVLLPAGYRRDARPGYPVLYVNDGQDLEAVDVQATVSALQRRGEIRPMLVVAIDMPPDRMAGYGLSDRAAGRSVIAPTKYGPVGTQAHAYSEWLVKTLVPAIDARYNTRGDAASRSLLGWSLGALNAFSVGWQYPETFGRVGAFSPSFWLSTRNEDAQAVQASRIAHHLVEDSEWKPRPRFFLAVGDAEETDDRDGDGLIDVIDDSRDLLQGVDGKGGLRAKGYWINLDFAAQPDRAFAVLYRLPGGQHNQQSWARMLPAFLRWANGVRAPALDATGRIEGWQDFASRHVTARDVDVWLPPGYHAHRDRRYPVIYMHDGQNLFDPALVFNHTDWDIDGAMTSGIASGALPPAIIVGIANTSRRFEEYMPAVVDGPRVTSGVPGRESFASADIRSDAYLRFIVDELKPFIDAQYRTRPGRADTSIMGSSMGGLISLYAMARHPDVFGNAAAVSTHWPAGEGAMVDWFAHHLPSADTHRIWMDHGTETLDARYAPYQQKMDVQMQKGGFVEGAGWVSRVYPGTEHSEKAWRDRAGEILAFLLSRKVNAAGVDPPRP</sequence>
<keyword evidence="2" id="KW-1185">Reference proteome</keyword>
<organism evidence="1 2">
    <name type="scientific">Solilutibacter tolerans</name>
    <dbReference type="NCBI Taxonomy" id="1604334"/>
    <lineage>
        <taxon>Bacteria</taxon>
        <taxon>Pseudomonadati</taxon>
        <taxon>Pseudomonadota</taxon>
        <taxon>Gammaproteobacteria</taxon>
        <taxon>Lysobacterales</taxon>
        <taxon>Lysobacteraceae</taxon>
        <taxon>Solilutibacter</taxon>
    </lineage>
</organism>
<dbReference type="Proteomes" id="UP000241788">
    <property type="component" value="Unassembled WGS sequence"/>
</dbReference>
<evidence type="ECO:0000313" key="1">
    <source>
        <dbReference type="EMBL" id="SIQ82677.1"/>
    </source>
</evidence>
<proteinExistence type="predicted"/>
<dbReference type="Pfam" id="PF00756">
    <property type="entry name" value="Esterase"/>
    <property type="match status" value="2"/>
</dbReference>
<protein>
    <submittedName>
        <fullName evidence="1">Predicted hydrolase of the alpha/beta superfamily</fullName>
    </submittedName>
</protein>
<evidence type="ECO:0000313" key="2">
    <source>
        <dbReference type="Proteomes" id="UP000241788"/>
    </source>
</evidence>
<dbReference type="SUPFAM" id="SSF53474">
    <property type="entry name" value="alpha/beta-Hydrolases"/>
    <property type="match status" value="2"/>
</dbReference>
<dbReference type="EMBL" id="FTLW01000004">
    <property type="protein sequence ID" value="SIQ82677.1"/>
    <property type="molecule type" value="Genomic_DNA"/>
</dbReference>
<dbReference type="PANTHER" id="PTHR48098">
    <property type="entry name" value="ENTEROCHELIN ESTERASE-RELATED"/>
    <property type="match status" value="1"/>
</dbReference>
<dbReference type="Gene3D" id="3.40.50.1820">
    <property type="entry name" value="alpha/beta hydrolase"/>
    <property type="match status" value="2"/>
</dbReference>
<dbReference type="STRING" id="1604334.SAMN05421546_1911"/>
<reference evidence="2" key="1">
    <citation type="submission" date="2017-01" db="EMBL/GenBank/DDBJ databases">
        <authorList>
            <person name="Varghese N."/>
            <person name="Submissions S."/>
        </authorList>
    </citation>
    <scope>NUCLEOTIDE SEQUENCE [LARGE SCALE GENOMIC DNA]</scope>
    <source>
        <strain evidence="2">UM1</strain>
    </source>
</reference>
<dbReference type="InterPro" id="IPR029058">
    <property type="entry name" value="AB_hydrolase_fold"/>
</dbReference>
<dbReference type="PANTHER" id="PTHR48098:SF6">
    <property type="entry name" value="FERRI-BACILLIBACTIN ESTERASE BESA"/>
    <property type="match status" value="1"/>
</dbReference>
<dbReference type="AlphaFoldDB" id="A0A1N6VXS3"/>
<dbReference type="RefSeq" id="WP_165688580.1">
    <property type="nucleotide sequence ID" value="NZ_FTLW01000004.1"/>
</dbReference>
<dbReference type="InterPro" id="IPR050583">
    <property type="entry name" value="Mycobacterial_A85_antigen"/>
</dbReference>
<dbReference type="InterPro" id="IPR000801">
    <property type="entry name" value="Esterase-like"/>
</dbReference>
<name>A0A1N6VXS3_9GAMM</name>
<gene>
    <name evidence="1" type="ORF">SAMN05421546_1911</name>
</gene>
<accession>A0A1N6VXS3</accession>